<accession>A0A7C4XBV0</accession>
<sequence length="112" mass="12820">MRADRVASLIAKELSIIISQEVRDPRLGFVTITKVIVTPDLKEAKIYFTTLGDAKNDLAILQGAKGFIRTSLAHRVRIKFIPELKFAFDDSYEYGEKIDHLIQEINKDNREK</sequence>
<organism evidence="3">
    <name type="scientific">candidate division WOR-3 bacterium</name>
    <dbReference type="NCBI Taxonomy" id="2052148"/>
    <lineage>
        <taxon>Bacteria</taxon>
        <taxon>Bacteria division WOR-3</taxon>
    </lineage>
</organism>
<gene>
    <name evidence="2 3" type="primary">rbfA</name>
    <name evidence="3" type="ORF">ENV60_08590</name>
</gene>
<keyword evidence="1 2" id="KW-0690">Ribosome biogenesis</keyword>
<dbReference type="PROSITE" id="PS01319">
    <property type="entry name" value="RBFA"/>
    <property type="match status" value="1"/>
</dbReference>
<dbReference type="GO" id="GO:0030490">
    <property type="term" value="P:maturation of SSU-rRNA"/>
    <property type="evidence" value="ECO:0007669"/>
    <property type="project" value="UniProtKB-UniRule"/>
</dbReference>
<dbReference type="HAMAP" id="MF_00003">
    <property type="entry name" value="RbfA"/>
    <property type="match status" value="1"/>
</dbReference>
<comment type="caution">
    <text evidence="3">The sequence shown here is derived from an EMBL/GenBank/DDBJ whole genome shotgun (WGS) entry which is preliminary data.</text>
</comment>
<dbReference type="PANTHER" id="PTHR33515:SF1">
    <property type="entry name" value="RIBOSOME-BINDING FACTOR A, CHLOROPLASTIC-RELATED"/>
    <property type="match status" value="1"/>
</dbReference>
<dbReference type="Gene3D" id="3.30.300.20">
    <property type="match status" value="1"/>
</dbReference>
<protein>
    <recommendedName>
        <fullName evidence="2">Ribosome-binding factor A</fullName>
    </recommendedName>
</protein>
<keyword evidence="2" id="KW-0963">Cytoplasm</keyword>
<dbReference type="GO" id="GO:0005829">
    <property type="term" value="C:cytosol"/>
    <property type="evidence" value="ECO:0007669"/>
    <property type="project" value="TreeGrafter"/>
</dbReference>
<name>A0A7C4XBV0_UNCW3</name>
<dbReference type="EMBL" id="DTGZ01000161">
    <property type="protein sequence ID" value="HGV98334.1"/>
    <property type="molecule type" value="Genomic_DNA"/>
</dbReference>
<dbReference type="SUPFAM" id="SSF89919">
    <property type="entry name" value="Ribosome-binding factor A, RbfA"/>
    <property type="match status" value="1"/>
</dbReference>
<comment type="subcellular location">
    <subcellularLocation>
        <location evidence="2">Cytoplasm</location>
    </subcellularLocation>
</comment>
<dbReference type="NCBIfam" id="TIGR00082">
    <property type="entry name" value="rbfA"/>
    <property type="match status" value="1"/>
</dbReference>
<dbReference type="AlphaFoldDB" id="A0A7C4XBV0"/>
<dbReference type="InterPro" id="IPR000238">
    <property type="entry name" value="RbfA"/>
</dbReference>
<dbReference type="GO" id="GO:0043024">
    <property type="term" value="F:ribosomal small subunit binding"/>
    <property type="evidence" value="ECO:0007669"/>
    <property type="project" value="TreeGrafter"/>
</dbReference>
<comment type="similarity">
    <text evidence="2">Belongs to the RbfA family.</text>
</comment>
<dbReference type="InterPro" id="IPR020053">
    <property type="entry name" value="Ribosome-bd_factorA_CS"/>
</dbReference>
<dbReference type="InterPro" id="IPR023799">
    <property type="entry name" value="RbfA_dom_sf"/>
</dbReference>
<evidence type="ECO:0000313" key="3">
    <source>
        <dbReference type="EMBL" id="HGV98334.1"/>
    </source>
</evidence>
<evidence type="ECO:0000256" key="2">
    <source>
        <dbReference type="HAMAP-Rule" id="MF_00003"/>
    </source>
</evidence>
<dbReference type="InterPro" id="IPR015946">
    <property type="entry name" value="KH_dom-like_a/b"/>
</dbReference>
<comment type="subunit">
    <text evidence="2">Monomer. Binds 30S ribosomal subunits, but not 50S ribosomal subunits or 70S ribosomes.</text>
</comment>
<proteinExistence type="inferred from homology"/>
<comment type="function">
    <text evidence="2">One of several proteins that assist in the late maturation steps of the functional core of the 30S ribosomal subunit. Associates with free 30S ribosomal subunits (but not with 30S subunits that are part of 70S ribosomes or polysomes). Required for efficient processing of 16S rRNA. May interact with the 5'-terminal helix region of 16S rRNA.</text>
</comment>
<evidence type="ECO:0000256" key="1">
    <source>
        <dbReference type="ARBA" id="ARBA00022517"/>
    </source>
</evidence>
<reference evidence="3" key="1">
    <citation type="journal article" date="2020" name="mSystems">
        <title>Genome- and Community-Level Interaction Insights into Carbon Utilization and Element Cycling Functions of Hydrothermarchaeota in Hydrothermal Sediment.</title>
        <authorList>
            <person name="Zhou Z."/>
            <person name="Liu Y."/>
            <person name="Xu W."/>
            <person name="Pan J."/>
            <person name="Luo Z.H."/>
            <person name="Li M."/>
        </authorList>
    </citation>
    <scope>NUCLEOTIDE SEQUENCE [LARGE SCALE GENOMIC DNA]</scope>
    <source>
        <strain evidence="3">SpSt-774</strain>
    </source>
</reference>
<dbReference type="Pfam" id="PF02033">
    <property type="entry name" value="RBFA"/>
    <property type="match status" value="1"/>
</dbReference>
<dbReference type="PANTHER" id="PTHR33515">
    <property type="entry name" value="RIBOSOME-BINDING FACTOR A, CHLOROPLASTIC-RELATED"/>
    <property type="match status" value="1"/>
</dbReference>